<gene>
    <name evidence="1" type="ORF">BCL57_002881</name>
    <name evidence="2" type="ORF">SAMN04489721_0335</name>
</gene>
<name>A0A1H1M3K6_9MICO</name>
<dbReference type="Proteomes" id="UP000893823">
    <property type="component" value="Unassembled WGS sequence"/>
</dbReference>
<dbReference type="Pfam" id="PF10604">
    <property type="entry name" value="Polyketide_cyc2"/>
    <property type="match status" value="1"/>
</dbReference>
<evidence type="ECO:0000313" key="1">
    <source>
        <dbReference type="EMBL" id="MCP2368705.1"/>
    </source>
</evidence>
<accession>A0A1H1M3K6</accession>
<sequence length="159" mass="17510">MSQNVRRFDCPPQAVFDVLADGWLYAAWVVGASRMRAVDPDWPAAGSRLHHSVGAWPLVLDDTTSSRAWAPPERAAFRARGWPIGEADVVIEVRASGGGCLVRITERPAEGPGRYVPALIREPLMRIRNRETLRRLSHLAEGRWRVRPHAVATTGAGAT</sequence>
<evidence type="ECO:0000313" key="2">
    <source>
        <dbReference type="EMBL" id="SDR81240.1"/>
    </source>
</evidence>
<reference evidence="1" key="3">
    <citation type="submission" date="2022-06" db="EMBL/GenBank/DDBJ databases">
        <title>Genomic Encyclopedia of Type Strains, Phase III (KMG-III): the genomes of soil and plant-associated and newly described type strains.</title>
        <authorList>
            <person name="Whitman W."/>
        </authorList>
    </citation>
    <scope>NUCLEOTIDE SEQUENCE</scope>
    <source>
        <strain evidence="1">CPCC 202695</strain>
    </source>
</reference>
<dbReference type="SUPFAM" id="SSF55961">
    <property type="entry name" value="Bet v1-like"/>
    <property type="match status" value="1"/>
</dbReference>
<dbReference type="STRING" id="589382.SAMN04489721_0335"/>
<dbReference type="RefSeq" id="WP_092675430.1">
    <property type="nucleotide sequence ID" value="NZ_BMDN01000005.1"/>
</dbReference>
<dbReference type="OrthoDB" id="4483486at2"/>
<dbReference type="Gene3D" id="3.30.530.20">
    <property type="match status" value="1"/>
</dbReference>
<dbReference type="InterPro" id="IPR023393">
    <property type="entry name" value="START-like_dom_sf"/>
</dbReference>
<dbReference type="CDD" id="cd07812">
    <property type="entry name" value="SRPBCC"/>
    <property type="match status" value="1"/>
</dbReference>
<reference evidence="3" key="1">
    <citation type="submission" date="2016-10" db="EMBL/GenBank/DDBJ databases">
        <authorList>
            <person name="Varghese N."/>
            <person name="Submissions S."/>
        </authorList>
    </citation>
    <scope>NUCLEOTIDE SEQUENCE [LARGE SCALE GENOMIC DNA]</scope>
    <source>
        <strain evidence="3">CPCC 202695</strain>
    </source>
</reference>
<dbReference type="EMBL" id="SODL02000005">
    <property type="protein sequence ID" value="MCP2368705.1"/>
    <property type="molecule type" value="Genomic_DNA"/>
</dbReference>
<evidence type="ECO:0000313" key="4">
    <source>
        <dbReference type="Proteomes" id="UP000893823"/>
    </source>
</evidence>
<organism evidence="2 3">
    <name type="scientific">Agromyces flavus</name>
    <dbReference type="NCBI Taxonomy" id="589382"/>
    <lineage>
        <taxon>Bacteria</taxon>
        <taxon>Bacillati</taxon>
        <taxon>Actinomycetota</taxon>
        <taxon>Actinomycetes</taxon>
        <taxon>Micrococcales</taxon>
        <taxon>Microbacteriaceae</taxon>
        <taxon>Agromyces</taxon>
    </lineage>
</organism>
<dbReference type="Proteomes" id="UP000199482">
    <property type="component" value="Chromosome I"/>
</dbReference>
<dbReference type="InterPro" id="IPR019587">
    <property type="entry name" value="Polyketide_cyclase/dehydratase"/>
</dbReference>
<proteinExistence type="predicted"/>
<evidence type="ECO:0000313" key="3">
    <source>
        <dbReference type="Proteomes" id="UP000199482"/>
    </source>
</evidence>
<dbReference type="AlphaFoldDB" id="A0A1H1M3K6"/>
<reference evidence="2" key="2">
    <citation type="submission" date="2016-10" db="EMBL/GenBank/DDBJ databases">
        <authorList>
            <person name="de Groot N.N."/>
        </authorList>
    </citation>
    <scope>NUCLEOTIDE SEQUENCE [LARGE SCALE GENOMIC DNA]</scope>
    <source>
        <strain evidence="2">CPCC 202695</strain>
    </source>
</reference>
<keyword evidence="4" id="KW-1185">Reference proteome</keyword>
<dbReference type="EMBL" id="LT629755">
    <property type="protein sequence ID" value="SDR81240.1"/>
    <property type="molecule type" value="Genomic_DNA"/>
</dbReference>
<protein>
    <submittedName>
        <fullName evidence="2">Polyketide cyclase / dehydrase and lipid transport</fullName>
    </submittedName>
</protein>